<reference evidence="2 3" key="1">
    <citation type="submission" date="2016-10" db="EMBL/GenBank/DDBJ databases">
        <authorList>
            <person name="de Groot N.N."/>
        </authorList>
    </citation>
    <scope>NUCLEOTIDE SEQUENCE [LARGE SCALE GENOMIC DNA]</scope>
    <source>
        <strain evidence="2 3">DSM 44637</strain>
    </source>
</reference>
<feature type="region of interest" description="Disordered" evidence="1">
    <location>
        <begin position="235"/>
        <end position="260"/>
    </location>
</feature>
<organism evidence="2 3">
    <name type="scientific">Amycolatopsis rubida</name>
    <dbReference type="NCBI Taxonomy" id="112413"/>
    <lineage>
        <taxon>Bacteria</taxon>
        <taxon>Bacillati</taxon>
        <taxon>Actinomycetota</taxon>
        <taxon>Actinomycetes</taxon>
        <taxon>Pseudonocardiales</taxon>
        <taxon>Pseudonocardiaceae</taxon>
        <taxon>Amycolatopsis</taxon>
    </lineage>
</organism>
<proteinExistence type="predicted"/>
<evidence type="ECO:0000313" key="2">
    <source>
        <dbReference type="EMBL" id="SFO98309.1"/>
    </source>
</evidence>
<feature type="region of interest" description="Disordered" evidence="1">
    <location>
        <begin position="1"/>
        <end position="41"/>
    </location>
</feature>
<dbReference type="Proteomes" id="UP000199137">
    <property type="component" value="Unassembled WGS sequence"/>
</dbReference>
<evidence type="ECO:0000256" key="1">
    <source>
        <dbReference type="SAM" id="MobiDB-lite"/>
    </source>
</evidence>
<accession>A0A1I5LLP2</accession>
<evidence type="ECO:0000313" key="3">
    <source>
        <dbReference type="Proteomes" id="UP000199137"/>
    </source>
</evidence>
<protein>
    <submittedName>
        <fullName evidence="2">Uncharacterized protein</fullName>
    </submittedName>
</protein>
<gene>
    <name evidence="2" type="ORF">SAMN05421854_103635</name>
</gene>
<sequence>MRFRAGAGPDLPAEAGRTVEPDGLPADLGPPWRAVPAGHRVRRRGQAVQAGCARLARSRQFGRHLAGPRPPAVVDVTGGSGFRSRCGRRAGARLREGGAGSGVRFRHHAAVPSRSRGPMWGSRGRRLLRCRRARCSRCLSCYARGRLRLGWRPDVLVFGDARPVRTSGGGRAAADAPAGRRRAGDRCATACGWPLSRGREERGHPFRGPDGQALRRAAGFAGIVAVRGIRLLREAGSRPPTPEMLSDTTDTTPRPREPCGAKSRWWCRRY</sequence>
<dbReference type="AlphaFoldDB" id="A0A1I5LLP2"/>
<name>A0A1I5LLP2_9PSEU</name>
<dbReference type="EMBL" id="FOWC01000003">
    <property type="protein sequence ID" value="SFO98309.1"/>
    <property type="molecule type" value="Genomic_DNA"/>
</dbReference>